<dbReference type="InterPro" id="IPR013096">
    <property type="entry name" value="Cupin_2"/>
</dbReference>
<evidence type="ECO:0000313" key="3">
    <source>
        <dbReference type="Proteomes" id="UP000287519"/>
    </source>
</evidence>
<organism evidence="2 3">
    <name type="scientific">Rhodococcus wratislaviensis</name>
    <name type="common">Tsukamurella wratislaviensis</name>
    <dbReference type="NCBI Taxonomy" id="44752"/>
    <lineage>
        <taxon>Bacteria</taxon>
        <taxon>Bacillati</taxon>
        <taxon>Actinomycetota</taxon>
        <taxon>Actinomycetes</taxon>
        <taxon>Mycobacteriales</taxon>
        <taxon>Nocardiaceae</taxon>
        <taxon>Rhodococcus</taxon>
    </lineage>
</organism>
<dbReference type="InterPro" id="IPR053146">
    <property type="entry name" value="QDO-like"/>
</dbReference>
<dbReference type="EMBL" id="BHYM01000005">
    <property type="protein sequence ID" value="GCE36962.1"/>
    <property type="molecule type" value="Genomic_DNA"/>
</dbReference>
<dbReference type="InterPro" id="IPR014710">
    <property type="entry name" value="RmlC-like_jellyroll"/>
</dbReference>
<dbReference type="SUPFAM" id="SSF51182">
    <property type="entry name" value="RmlC-like cupins"/>
    <property type="match status" value="1"/>
</dbReference>
<dbReference type="Pfam" id="PF07883">
    <property type="entry name" value="Cupin_2"/>
    <property type="match status" value="1"/>
</dbReference>
<accession>A0A402C064</accession>
<evidence type="ECO:0000259" key="1">
    <source>
        <dbReference type="Pfam" id="PF07883"/>
    </source>
</evidence>
<comment type="caution">
    <text evidence="2">The sequence shown here is derived from an EMBL/GenBank/DDBJ whole genome shotgun (WGS) entry which is preliminary data.</text>
</comment>
<dbReference type="AlphaFoldDB" id="A0A402C064"/>
<protein>
    <recommendedName>
        <fullName evidence="1">Cupin type-2 domain-containing protein</fullName>
    </recommendedName>
</protein>
<proteinExistence type="predicted"/>
<dbReference type="PANTHER" id="PTHR36440">
    <property type="entry name" value="PUTATIVE (AFU_ORTHOLOGUE AFUA_8G07350)-RELATED"/>
    <property type="match status" value="1"/>
</dbReference>
<evidence type="ECO:0000313" key="2">
    <source>
        <dbReference type="EMBL" id="GCE36962.1"/>
    </source>
</evidence>
<reference evidence="2 3" key="1">
    <citation type="submission" date="2018-11" db="EMBL/GenBank/DDBJ databases">
        <title>Microbial catabolism of amino acid.</title>
        <authorList>
            <person name="Hibi M."/>
            <person name="Ogawa J."/>
        </authorList>
    </citation>
    <scope>NUCLEOTIDE SEQUENCE [LARGE SCALE GENOMIC DNA]</scope>
    <source>
        <strain evidence="2 3">C31-06</strain>
    </source>
</reference>
<gene>
    <name evidence="2" type="ORF">Rhow_005962</name>
</gene>
<dbReference type="PANTHER" id="PTHR36440:SF1">
    <property type="entry name" value="PUTATIVE (AFU_ORTHOLOGUE AFUA_8G07350)-RELATED"/>
    <property type="match status" value="1"/>
</dbReference>
<name>A0A402C064_RHOWR</name>
<keyword evidence="3" id="KW-1185">Reference proteome</keyword>
<dbReference type="Proteomes" id="UP000287519">
    <property type="component" value="Unassembled WGS sequence"/>
</dbReference>
<dbReference type="InterPro" id="IPR011051">
    <property type="entry name" value="RmlC_Cupin_sf"/>
</dbReference>
<dbReference type="Gene3D" id="2.60.120.10">
    <property type="entry name" value="Jelly Rolls"/>
    <property type="match status" value="1"/>
</dbReference>
<sequence length="144" mass="15914">MPGGGERLVNFLGAEVLLRLTGEHTDGRLAITEAGQPADADPAPMHIHDKEDETIQVLEGHLIIEVDGTRIDAQAGSVVHIPRGAAQRFWNPGPANARYQSIFSPAGQENYFREAYALVMEADDFDTRLAEIRERYGLRYPAED</sequence>
<feature type="domain" description="Cupin type-2" evidence="1">
    <location>
        <begin position="43"/>
        <end position="102"/>
    </location>
</feature>